<reference evidence="2 3" key="1">
    <citation type="journal article" date="2014" name="Int. J. Syst. Evol. Microbiol.">
        <title>Complete genome sequence of Corynebacterium casei LMG S-19264T (=DSM 44701T), isolated from a smear-ripened cheese.</title>
        <authorList>
            <consortium name="US DOE Joint Genome Institute (JGI-PGF)"/>
            <person name="Walter F."/>
            <person name="Albersmeier A."/>
            <person name="Kalinowski J."/>
            <person name="Ruckert C."/>
        </authorList>
    </citation>
    <scope>NUCLEOTIDE SEQUENCE [LARGE SCALE GENOMIC DNA]</scope>
    <source>
        <strain evidence="2 3">CGMCC 1.9161</strain>
    </source>
</reference>
<evidence type="ECO:0008006" key="4">
    <source>
        <dbReference type="Google" id="ProtNLM"/>
    </source>
</evidence>
<accession>A0A917QE89</accession>
<dbReference type="Proteomes" id="UP000600449">
    <property type="component" value="Unassembled WGS sequence"/>
</dbReference>
<protein>
    <recommendedName>
        <fullName evidence="4">DUF465 domain-containing protein</fullName>
    </recommendedName>
</protein>
<dbReference type="InterPro" id="IPR007420">
    <property type="entry name" value="DUF465"/>
</dbReference>
<feature type="coiled-coil region" evidence="1">
    <location>
        <begin position="7"/>
        <end position="55"/>
    </location>
</feature>
<keyword evidence="3" id="KW-1185">Reference proteome</keyword>
<dbReference type="EMBL" id="BMMF01000012">
    <property type="protein sequence ID" value="GGK46383.1"/>
    <property type="molecule type" value="Genomic_DNA"/>
</dbReference>
<organism evidence="2 3">
    <name type="scientific">Salinarimonas ramus</name>
    <dbReference type="NCBI Taxonomy" id="690164"/>
    <lineage>
        <taxon>Bacteria</taxon>
        <taxon>Pseudomonadati</taxon>
        <taxon>Pseudomonadota</taxon>
        <taxon>Alphaproteobacteria</taxon>
        <taxon>Hyphomicrobiales</taxon>
        <taxon>Salinarimonadaceae</taxon>
        <taxon>Salinarimonas</taxon>
    </lineage>
</organism>
<gene>
    <name evidence="2" type="ORF">GCM10011322_36800</name>
</gene>
<comment type="caution">
    <text evidence="2">The sequence shown here is derived from an EMBL/GenBank/DDBJ whole genome shotgun (WGS) entry which is preliminary data.</text>
</comment>
<evidence type="ECO:0000256" key="1">
    <source>
        <dbReference type="SAM" id="Coils"/>
    </source>
</evidence>
<dbReference type="InterPro" id="IPR038444">
    <property type="entry name" value="DUF465_sf"/>
</dbReference>
<evidence type="ECO:0000313" key="2">
    <source>
        <dbReference type="EMBL" id="GGK46383.1"/>
    </source>
</evidence>
<dbReference type="Pfam" id="PF04325">
    <property type="entry name" value="DUF465"/>
    <property type="match status" value="1"/>
</dbReference>
<proteinExistence type="predicted"/>
<keyword evidence="1" id="KW-0175">Coiled coil</keyword>
<dbReference type="RefSeq" id="WP_188914729.1">
    <property type="nucleotide sequence ID" value="NZ_BMMF01000012.1"/>
</dbReference>
<name>A0A917QE89_9HYPH</name>
<evidence type="ECO:0000313" key="3">
    <source>
        <dbReference type="Proteomes" id="UP000600449"/>
    </source>
</evidence>
<dbReference type="AlphaFoldDB" id="A0A917QE89"/>
<sequence length="63" mass="7195">MSLNSHLAELERKHQALEQEIQKAVTSPSTSDEEIARLKRRKLVLKDQMARLREGDSAEATIH</sequence>
<dbReference type="Gene3D" id="6.10.280.50">
    <property type="match status" value="1"/>
</dbReference>